<keyword evidence="9 12" id="KW-0201">Cytochrome c-type biogenesis</keyword>
<feature type="transmembrane region" description="Helical" evidence="13">
    <location>
        <begin position="158"/>
        <end position="179"/>
    </location>
</feature>
<comment type="similarity">
    <text evidence="3 12">Belongs to the CcmB/CycW/HelB family.</text>
</comment>
<dbReference type="PANTHER" id="PTHR30070">
    <property type="entry name" value="HEME EXPORTER PROTEIN B"/>
    <property type="match status" value="1"/>
</dbReference>
<comment type="subcellular location">
    <subcellularLocation>
        <location evidence="2">Cell inner membrane</location>
        <topology evidence="2">Multi-pass membrane protein</topology>
    </subcellularLocation>
</comment>
<dbReference type="PRINTS" id="PR01414">
    <property type="entry name" value="CCMBBIOGNSIS"/>
</dbReference>
<feature type="transmembrane region" description="Helical" evidence="13">
    <location>
        <begin position="125"/>
        <end position="151"/>
    </location>
</feature>
<evidence type="ECO:0000256" key="2">
    <source>
        <dbReference type="ARBA" id="ARBA00004429"/>
    </source>
</evidence>
<evidence type="ECO:0000256" key="8">
    <source>
        <dbReference type="ARBA" id="ARBA00022692"/>
    </source>
</evidence>
<dbReference type="InterPro" id="IPR003544">
    <property type="entry name" value="Cyt_c_biogenesis_CcmB"/>
</dbReference>
<evidence type="ECO:0000313" key="15">
    <source>
        <dbReference type="Proteomes" id="UP000464053"/>
    </source>
</evidence>
<dbReference type="EMBL" id="CP028271">
    <property type="protein sequence ID" value="QHM71867.1"/>
    <property type="molecule type" value="Genomic_DNA"/>
</dbReference>
<keyword evidence="15" id="KW-1185">Reference proteome</keyword>
<protein>
    <recommendedName>
        <fullName evidence="4 12">Heme exporter protein B</fullName>
    </recommendedName>
</protein>
<keyword evidence="8 13" id="KW-0812">Transmembrane</keyword>
<feature type="transmembrane region" description="Helical" evidence="13">
    <location>
        <begin position="20"/>
        <end position="38"/>
    </location>
</feature>
<sequence>MLWRVIGRELRIAFRSGSEVINPLWFFLIVITLFPLGIGPEPQLLARIAPGVVWVAALLSSLLALERLFRDDFADGSLEQLLLLPTPLPVTVLGKVIAHWTITGLPLLLLSPLAALLLSLNFASWWALALTLLLGTPVFSFLGAIGVALTVGLRRGGILLSLLVLPLAVPVLIFASAAIDAAGMGLPINGYLAILGAMLAASASLAPFATAAALRISLH</sequence>
<accession>A0A6P1Q154</accession>
<dbReference type="GO" id="GO:0015232">
    <property type="term" value="F:heme transmembrane transporter activity"/>
    <property type="evidence" value="ECO:0007669"/>
    <property type="project" value="InterPro"/>
</dbReference>
<feature type="transmembrane region" description="Helical" evidence="13">
    <location>
        <begin position="97"/>
        <end position="119"/>
    </location>
</feature>
<dbReference type="AlphaFoldDB" id="A0A6P1Q154"/>
<evidence type="ECO:0000256" key="4">
    <source>
        <dbReference type="ARBA" id="ARBA00016452"/>
    </source>
</evidence>
<keyword evidence="11 12" id="KW-0472">Membrane</keyword>
<evidence type="ECO:0000256" key="12">
    <source>
        <dbReference type="PIRNR" id="PIRNR002764"/>
    </source>
</evidence>
<keyword evidence="6 12" id="KW-1003">Cell membrane</keyword>
<dbReference type="PIRSF" id="PIRSF002764">
    <property type="entry name" value="CcmB"/>
    <property type="match status" value="1"/>
</dbReference>
<organism evidence="14 15">
    <name type="scientific">Mixta intestinalis</name>
    <dbReference type="NCBI Taxonomy" id="1615494"/>
    <lineage>
        <taxon>Bacteria</taxon>
        <taxon>Pseudomonadati</taxon>
        <taxon>Pseudomonadota</taxon>
        <taxon>Gammaproteobacteria</taxon>
        <taxon>Enterobacterales</taxon>
        <taxon>Erwiniaceae</taxon>
        <taxon>Mixta</taxon>
    </lineage>
</organism>
<dbReference type="KEGG" id="mint:C7M51_02159"/>
<name>A0A6P1Q154_9GAMM</name>
<proteinExistence type="inferred from homology"/>
<evidence type="ECO:0000256" key="10">
    <source>
        <dbReference type="ARBA" id="ARBA00022989"/>
    </source>
</evidence>
<dbReference type="RefSeq" id="WP_160621799.1">
    <property type="nucleotide sequence ID" value="NZ_CP028271.1"/>
</dbReference>
<dbReference type="GO" id="GO:0017004">
    <property type="term" value="P:cytochrome complex assembly"/>
    <property type="evidence" value="ECO:0007669"/>
    <property type="project" value="UniProtKB-KW"/>
</dbReference>
<gene>
    <name evidence="14" type="primary">ccmB</name>
    <name evidence="14" type="ORF">C7M51_02159</name>
</gene>
<evidence type="ECO:0000256" key="7">
    <source>
        <dbReference type="ARBA" id="ARBA00022519"/>
    </source>
</evidence>
<evidence type="ECO:0000256" key="13">
    <source>
        <dbReference type="SAM" id="Phobius"/>
    </source>
</evidence>
<comment type="function">
    <text evidence="1 12">Required for the export of heme to the periplasm for the biogenesis of c-type cytochromes.</text>
</comment>
<evidence type="ECO:0000256" key="6">
    <source>
        <dbReference type="ARBA" id="ARBA00022475"/>
    </source>
</evidence>
<dbReference type="InterPro" id="IPR026031">
    <property type="entry name" value="Cyt_c_CcmB_bac"/>
</dbReference>
<evidence type="ECO:0000256" key="3">
    <source>
        <dbReference type="ARBA" id="ARBA00010544"/>
    </source>
</evidence>
<dbReference type="OrthoDB" id="9799895at2"/>
<dbReference type="GO" id="GO:1903607">
    <property type="term" value="P:cytochrome c biosynthetic process"/>
    <property type="evidence" value="ECO:0007669"/>
    <property type="project" value="TreeGrafter"/>
</dbReference>
<dbReference type="Pfam" id="PF03379">
    <property type="entry name" value="CcmB"/>
    <property type="match status" value="1"/>
</dbReference>
<dbReference type="NCBIfam" id="TIGR01190">
    <property type="entry name" value="ccmB"/>
    <property type="match status" value="1"/>
</dbReference>
<evidence type="ECO:0000256" key="9">
    <source>
        <dbReference type="ARBA" id="ARBA00022748"/>
    </source>
</evidence>
<evidence type="ECO:0000256" key="1">
    <source>
        <dbReference type="ARBA" id="ARBA00002442"/>
    </source>
</evidence>
<reference evidence="14 15" key="1">
    <citation type="submission" date="2018-03" db="EMBL/GenBank/DDBJ databases">
        <title>Pantoea intestinalis SRCM103226 isolated form the mealworm.</title>
        <authorList>
            <person name="Jeong D.-Y."/>
            <person name="Kim J.W."/>
        </authorList>
    </citation>
    <scope>NUCLEOTIDE SEQUENCE [LARGE SCALE GENOMIC DNA]</scope>
    <source>
        <strain evidence="14 15">SRCM103226</strain>
    </source>
</reference>
<feature type="transmembrane region" description="Helical" evidence="13">
    <location>
        <begin position="44"/>
        <end position="65"/>
    </location>
</feature>
<evidence type="ECO:0000256" key="5">
    <source>
        <dbReference type="ARBA" id="ARBA00022448"/>
    </source>
</evidence>
<evidence type="ECO:0000313" key="14">
    <source>
        <dbReference type="EMBL" id="QHM71867.1"/>
    </source>
</evidence>
<dbReference type="GO" id="GO:0005886">
    <property type="term" value="C:plasma membrane"/>
    <property type="evidence" value="ECO:0007669"/>
    <property type="project" value="UniProtKB-SubCell"/>
</dbReference>
<dbReference type="Proteomes" id="UP000464053">
    <property type="component" value="Chromosome"/>
</dbReference>
<keyword evidence="10 13" id="KW-1133">Transmembrane helix</keyword>
<feature type="transmembrane region" description="Helical" evidence="13">
    <location>
        <begin position="191"/>
        <end position="214"/>
    </location>
</feature>
<keyword evidence="7 12" id="KW-0997">Cell inner membrane</keyword>
<evidence type="ECO:0000256" key="11">
    <source>
        <dbReference type="ARBA" id="ARBA00023136"/>
    </source>
</evidence>
<keyword evidence="5 12" id="KW-0813">Transport</keyword>
<dbReference type="PANTHER" id="PTHR30070:SF1">
    <property type="entry name" value="CYTOCHROME C BIOGENESIS B-RELATED"/>
    <property type="match status" value="1"/>
</dbReference>